<keyword evidence="5" id="KW-1185">Reference proteome</keyword>
<dbReference type="PROSITE" id="PS50977">
    <property type="entry name" value="HTH_TETR_2"/>
    <property type="match status" value="1"/>
</dbReference>
<dbReference type="EMBL" id="FMXR01000007">
    <property type="protein sequence ID" value="SDB12081.1"/>
    <property type="molecule type" value="Genomic_DNA"/>
</dbReference>
<dbReference type="RefSeq" id="WP_090172681.1">
    <property type="nucleotide sequence ID" value="NZ_FMXR01000007.1"/>
</dbReference>
<dbReference type="AlphaFoldDB" id="A0A1G6AUN4"/>
<sequence length="194" mass="22217">MTKDRRTKYTKTVIRDAFYELLLEKPIKKITVTDICKLADINRSTFYTYYDDVMALSESIQNELFENVLISITTDHWYEDLLKLIDENKDVCSALIGPYGDASFLKHLIYLGYSNSMRVWDKLYPKADEKVKDYAYSFISGGIIAILENWVADGCKDDIEYVGKLLYGLSMKGISVMEEGAEQTELPTGKLPVD</sequence>
<evidence type="ECO:0000256" key="1">
    <source>
        <dbReference type="ARBA" id="ARBA00023125"/>
    </source>
</evidence>
<dbReference type="InterPro" id="IPR009057">
    <property type="entry name" value="Homeodomain-like_sf"/>
</dbReference>
<dbReference type="GO" id="GO:0003677">
    <property type="term" value="F:DNA binding"/>
    <property type="evidence" value="ECO:0007669"/>
    <property type="project" value="UniProtKB-UniRule"/>
</dbReference>
<dbReference type="Gene3D" id="1.10.357.10">
    <property type="entry name" value="Tetracycline Repressor, domain 2"/>
    <property type="match status" value="1"/>
</dbReference>
<feature type="DNA-binding region" description="H-T-H motif" evidence="2">
    <location>
        <begin position="31"/>
        <end position="50"/>
    </location>
</feature>
<name>A0A1G6AUN4_EUBOX</name>
<dbReference type="InterPro" id="IPR039532">
    <property type="entry name" value="TetR_C_Firmicutes"/>
</dbReference>
<organism evidence="4 5">
    <name type="scientific">Eubacterium oxidoreducens</name>
    <dbReference type="NCBI Taxonomy" id="1732"/>
    <lineage>
        <taxon>Bacteria</taxon>
        <taxon>Bacillati</taxon>
        <taxon>Bacillota</taxon>
        <taxon>Clostridia</taxon>
        <taxon>Eubacteriales</taxon>
        <taxon>Eubacteriaceae</taxon>
        <taxon>Eubacterium</taxon>
    </lineage>
</organism>
<dbReference type="STRING" id="1732.SAMN02910417_00904"/>
<evidence type="ECO:0000259" key="3">
    <source>
        <dbReference type="PROSITE" id="PS50977"/>
    </source>
</evidence>
<dbReference type="InterPro" id="IPR050624">
    <property type="entry name" value="HTH-type_Tx_Regulator"/>
</dbReference>
<evidence type="ECO:0000313" key="5">
    <source>
        <dbReference type="Proteomes" id="UP000199228"/>
    </source>
</evidence>
<dbReference type="OrthoDB" id="9810250at2"/>
<proteinExistence type="predicted"/>
<dbReference type="PANTHER" id="PTHR43479">
    <property type="entry name" value="ACREF/ENVCD OPERON REPRESSOR-RELATED"/>
    <property type="match status" value="1"/>
</dbReference>
<evidence type="ECO:0000256" key="2">
    <source>
        <dbReference type="PROSITE-ProRule" id="PRU00335"/>
    </source>
</evidence>
<dbReference type="InterPro" id="IPR001647">
    <property type="entry name" value="HTH_TetR"/>
</dbReference>
<dbReference type="PANTHER" id="PTHR43479:SF7">
    <property type="entry name" value="TETR-FAMILY TRANSCRIPTIONAL REGULATOR"/>
    <property type="match status" value="1"/>
</dbReference>
<gene>
    <name evidence="4" type="ORF">SAMN02910417_00904</name>
</gene>
<dbReference type="Proteomes" id="UP000199228">
    <property type="component" value="Unassembled WGS sequence"/>
</dbReference>
<dbReference type="Pfam" id="PF14278">
    <property type="entry name" value="TetR_C_8"/>
    <property type="match status" value="1"/>
</dbReference>
<reference evidence="4 5" key="1">
    <citation type="submission" date="2016-10" db="EMBL/GenBank/DDBJ databases">
        <authorList>
            <person name="de Groot N.N."/>
        </authorList>
    </citation>
    <scope>NUCLEOTIDE SEQUENCE [LARGE SCALE GENOMIC DNA]</scope>
    <source>
        <strain evidence="4 5">DSM 3217</strain>
    </source>
</reference>
<protein>
    <submittedName>
        <fullName evidence="4">Transcriptional regulator, TetR family</fullName>
    </submittedName>
</protein>
<keyword evidence="1 2" id="KW-0238">DNA-binding</keyword>
<accession>A0A1G6AUN4</accession>
<evidence type="ECO:0000313" key="4">
    <source>
        <dbReference type="EMBL" id="SDB12081.1"/>
    </source>
</evidence>
<feature type="domain" description="HTH tetR-type" evidence="3">
    <location>
        <begin position="8"/>
        <end position="68"/>
    </location>
</feature>
<dbReference type="SUPFAM" id="SSF46689">
    <property type="entry name" value="Homeodomain-like"/>
    <property type="match status" value="1"/>
</dbReference>